<dbReference type="EMBL" id="MN739260">
    <property type="protein sequence ID" value="QHS95901.1"/>
    <property type="molecule type" value="Genomic_DNA"/>
</dbReference>
<evidence type="ECO:0000313" key="1">
    <source>
        <dbReference type="EMBL" id="QHS95901.1"/>
    </source>
</evidence>
<name>A0A6C0BVW7_9ZZZZ</name>
<dbReference type="AlphaFoldDB" id="A0A6C0BVW7"/>
<organism evidence="1">
    <name type="scientific">viral metagenome</name>
    <dbReference type="NCBI Taxonomy" id="1070528"/>
    <lineage>
        <taxon>unclassified sequences</taxon>
        <taxon>metagenomes</taxon>
        <taxon>organismal metagenomes</taxon>
    </lineage>
</organism>
<protein>
    <submittedName>
        <fullName evidence="1">Uncharacterized protein</fullName>
    </submittedName>
</protein>
<proteinExistence type="predicted"/>
<sequence>MAGRPRKVRSIQSYINNSDAHSGLSMLKAGTPPKVGVTHYLWYNLQTQSNQGPLDFVNSPEYYKTLQWQRYGNLRPSFTPCPKQAYLSFPPSRYPAGVVPATFNGNFNSN</sequence>
<accession>A0A6C0BVW7</accession>
<reference evidence="1" key="1">
    <citation type="journal article" date="2020" name="Nature">
        <title>Giant virus diversity and host interactions through global metagenomics.</title>
        <authorList>
            <person name="Schulz F."/>
            <person name="Roux S."/>
            <person name="Paez-Espino D."/>
            <person name="Jungbluth S."/>
            <person name="Walsh D.A."/>
            <person name="Denef V.J."/>
            <person name="McMahon K.D."/>
            <person name="Konstantinidis K.T."/>
            <person name="Eloe-Fadrosh E.A."/>
            <person name="Kyrpides N.C."/>
            <person name="Woyke T."/>
        </authorList>
    </citation>
    <scope>NUCLEOTIDE SEQUENCE</scope>
    <source>
        <strain evidence="1">GVMAG-M-3300019093-7</strain>
    </source>
</reference>